<sequence length="1279" mass="142446">MTGQLLYEIGNLIRGSFSLSQEAFQRIVSLADGHTIAFLIVLLAGLSLGVGQSIILFINRVKPIRFILSLLLNGILFVFGFLFLVFSTWLIGWLPGFVQVPLDDLVEALGLSYAPLLFSFLGALPYLGAPILNLLSVWHLLSMVTGVSAIADINGTNAFALVAFGWFTLKVLKGTIGQPIAQIGQKLKKQVAGVDLVKKRSQLSELVQNGLETRLSTSKVKKIEDQSATESLQRFAQQSAFVESPNAVLQTDGTATAAAIQMPSFNTNGIGVRLSHKMQNIPQLIQLGSILLGMILLFIIFFILLRPVRDNLFGWHDNLPRWGRLVFDLTWIGIVALFFSGLLAPLETLGWWAGWYGDEVETYHNVSTDSSLSPGNQNESTSRYVIYLDGVGQSGEAYTPDVVDFIEALQPVLPEDVVFLQGLMMYSVLNQPLVENRPLAWVWRLADKMRWENPMALLGLMVNVRNAWIVAVSADKRYGPIYNQGIAQVIYNGLIQKGYRPHEGAPLTLIGYSGGAQMAVATVPYLQRALGADIEVISLGGVMSANNQFLKLEHLYHLVGDKDTVAALGPILFPGRRKFLPLSYWNRAKRKGKISEISLGPMGHQVPGGIMDPNAFLPNGKSHLQYTIDLILSILKSNFWVETERPTRKISNYEIYKQADFNNYSYYPLNQTVDLQWYRPIAPWIGRLILPKPSERRQLRGVWFEVHHAAPGYESLVGKKVILRWENDPIVKQWVKAVTHDVHFSVDAEYSSQYGGSIHPKRVNHWQKVGPLESLAAAHPTDDLIVMLEGEIRVEKVVEYESRGAGEQGSSGAGEQGSRGAGGQESSPTEHSQLSQFSYTALYTRTQPVEITGRYYGLVKFEGPIANTDRFQVKHFNPASRQFDGLTEIVRLPEVMVAQSYGSSPSTTRKLEQSPLNETGWYIYGAKDASGCFVVQSLAPRSLFRLQPDRVVFGSNASYRYIRKESWANAVEQKGKVSSVLCVGHRKTENIQDAIDDWKIGDKALLLHVYGGIGGNKKEPAAATPIFFGHFSYGIATVIHDPLTDERRFEIQYYQVYSHNIDGLTAGTIHWSRYMGDRQFGWLGTRPVCDILIKFEPFTGEYDFSGIRRSPLTNTINQLQAMTARYRIGDGTGATYVGPANNCAQDSNQALFASINSLFQAIDANQSAVQTWLADNPAQAQSYRQLLKVKTKLYRKLQPFGSPRADWETNEFNLGSTIEDEPLRNLLYGLGSWRTLLPRKASDTIVRVFLQHGAAVWVLRTNQVGGYDPDIEPIIPITL</sequence>
<keyword evidence="2" id="KW-0472">Membrane</keyword>
<feature type="transmembrane region" description="Helical" evidence="2">
    <location>
        <begin position="284"/>
        <end position="305"/>
    </location>
</feature>
<reference evidence="3 4" key="1">
    <citation type="submission" date="2016-11" db="EMBL/GenBank/DDBJ databases">
        <title>Draft Genome Sequences of Nine Cyanobacterial Strains from Diverse Habitats.</title>
        <authorList>
            <person name="Zhu T."/>
            <person name="Hou S."/>
            <person name="Lu X."/>
            <person name="Hess W.R."/>
        </authorList>
    </citation>
    <scope>NUCLEOTIDE SEQUENCE [LARGE SCALE GENOMIC DNA]</scope>
    <source>
        <strain evidence="3 4">IAM M-71</strain>
    </source>
</reference>
<feature type="transmembrane region" description="Helical" evidence="2">
    <location>
        <begin position="113"/>
        <end position="135"/>
    </location>
</feature>
<evidence type="ECO:0000313" key="3">
    <source>
        <dbReference type="EMBL" id="OKH37814.1"/>
    </source>
</evidence>
<dbReference type="AlphaFoldDB" id="A0A1U7IKM7"/>
<evidence type="ECO:0000256" key="1">
    <source>
        <dbReference type="SAM" id="MobiDB-lite"/>
    </source>
</evidence>
<keyword evidence="3" id="KW-0645">Protease</keyword>
<feature type="region of interest" description="Disordered" evidence="1">
    <location>
        <begin position="803"/>
        <end position="833"/>
    </location>
</feature>
<accession>A0A1U7IKM7</accession>
<evidence type="ECO:0000313" key="4">
    <source>
        <dbReference type="Proteomes" id="UP000185860"/>
    </source>
</evidence>
<feature type="transmembrane region" description="Helical" evidence="2">
    <location>
        <begin position="36"/>
        <end position="58"/>
    </location>
</feature>
<dbReference type="Proteomes" id="UP000185860">
    <property type="component" value="Unassembled WGS sequence"/>
</dbReference>
<feature type="transmembrane region" description="Helical" evidence="2">
    <location>
        <begin position="325"/>
        <end position="346"/>
    </location>
</feature>
<proteinExistence type="predicted"/>
<name>A0A1U7IKM7_9CYAN</name>
<keyword evidence="3" id="KW-0378">Hydrolase</keyword>
<dbReference type="EMBL" id="MRCE01000010">
    <property type="protein sequence ID" value="OKH37814.1"/>
    <property type="molecule type" value="Genomic_DNA"/>
</dbReference>
<organism evidence="3 4">
    <name type="scientific">[Phormidium ambiguum] IAM M-71</name>
    <dbReference type="NCBI Taxonomy" id="454136"/>
    <lineage>
        <taxon>Bacteria</taxon>
        <taxon>Bacillati</taxon>
        <taxon>Cyanobacteriota</taxon>
        <taxon>Cyanophyceae</taxon>
        <taxon>Oscillatoriophycideae</taxon>
        <taxon>Aerosakkonematales</taxon>
        <taxon>Aerosakkonemataceae</taxon>
        <taxon>Floridanema</taxon>
    </lineage>
</organism>
<evidence type="ECO:0000256" key="2">
    <source>
        <dbReference type="SAM" id="Phobius"/>
    </source>
</evidence>
<dbReference type="GO" id="GO:0008233">
    <property type="term" value="F:peptidase activity"/>
    <property type="evidence" value="ECO:0007669"/>
    <property type="project" value="UniProtKB-KW"/>
</dbReference>
<gene>
    <name evidence="3" type="ORF">NIES2119_11700</name>
</gene>
<feature type="transmembrane region" description="Helical" evidence="2">
    <location>
        <begin position="70"/>
        <end position="93"/>
    </location>
</feature>
<keyword evidence="2" id="KW-1133">Transmembrane helix</keyword>
<keyword evidence="2" id="KW-0812">Transmembrane</keyword>
<comment type="caution">
    <text evidence="3">The sequence shown here is derived from an EMBL/GenBank/DDBJ whole genome shotgun (WGS) entry which is preliminary data.</text>
</comment>
<feature type="compositionally biased region" description="Gly residues" evidence="1">
    <location>
        <begin position="806"/>
        <end position="823"/>
    </location>
</feature>
<protein>
    <submittedName>
        <fullName evidence="3">CAAX protease</fullName>
    </submittedName>
</protein>
<dbReference type="GO" id="GO:0006508">
    <property type="term" value="P:proteolysis"/>
    <property type="evidence" value="ECO:0007669"/>
    <property type="project" value="UniProtKB-KW"/>
</dbReference>
<dbReference type="RefSeq" id="WP_073593654.1">
    <property type="nucleotide sequence ID" value="NZ_MRCE01000010.1"/>
</dbReference>
<dbReference type="STRING" id="454136.NIES2119_11700"/>
<dbReference type="OrthoDB" id="5141003at2"/>